<evidence type="ECO:0000256" key="2">
    <source>
        <dbReference type="ARBA" id="ARBA00022723"/>
    </source>
</evidence>
<dbReference type="FunFam" id="3.20.20.70:FF:000071">
    <property type="entry name" value="Hydroxymethylglutaryl-CoA lyase"/>
    <property type="match status" value="1"/>
</dbReference>
<dbReference type="GO" id="GO:0046951">
    <property type="term" value="P:ketone body biosynthetic process"/>
    <property type="evidence" value="ECO:0007669"/>
    <property type="project" value="TreeGrafter"/>
</dbReference>
<dbReference type="Pfam" id="PF00682">
    <property type="entry name" value="HMGL-like"/>
    <property type="match status" value="1"/>
</dbReference>
<dbReference type="AlphaFoldDB" id="A0A917BWB0"/>
<dbReference type="CDD" id="cd07938">
    <property type="entry name" value="DRE_TIM_HMGL"/>
    <property type="match status" value="1"/>
</dbReference>
<gene>
    <name evidence="5" type="primary">hmgL</name>
    <name evidence="5" type="ORF">GCM10007301_21390</name>
</gene>
<dbReference type="PANTHER" id="PTHR42738">
    <property type="entry name" value="HYDROXYMETHYLGLUTARYL-COA LYASE"/>
    <property type="match status" value="1"/>
</dbReference>
<sequence length="308" mass="31543">MDRLLITEVAPRDGLQNQKVQVSTPDKLDFIARLAAAGLTRIEAASFVSPKAVPQMADAEDVIAGCRALDGVAVSALTMNRRGFERALACRTPQVATVVAATELMNVRNIGMTRAEAIAAAEDVIAAARTAGMGVRAYVAVAFECPFEGKVAPAEVIRLAEHFADLGAHEVVIADTIGAAAPGQVTSLLADLLQSLPAERVGVHFHDTRGLGAANAYAAIAAGIRRLDSSAGGIGGCPFAPGAAGNLATEDLVLLAEGSGLVTGVDLALLSEAIAFAGRALKAELGGRSMAWLKRQQAAEAEGGRKAG</sequence>
<dbReference type="InterPro" id="IPR013785">
    <property type="entry name" value="Aldolase_TIM"/>
</dbReference>
<dbReference type="InterPro" id="IPR000891">
    <property type="entry name" value="PYR_CT"/>
</dbReference>
<dbReference type="GO" id="GO:0004419">
    <property type="term" value="F:hydroxymethylglutaryl-CoA lyase activity"/>
    <property type="evidence" value="ECO:0007669"/>
    <property type="project" value="TreeGrafter"/>
</dbReference>
<reference evidence="5" key="1">
    <citation type="journal article" date="2014" name="Int. J. Syst. Evol. Microbiol.">
        <title>Complete genome sequence of Corynebacterium casei LMG S-19264T (=DSM 44701T), isolated from a smear-ripened cheese.</title>
        <authorList>
            <consortium name="US DOE Joint Genome Institute (JGI-PGF)"/>
            <person name="Walter F."/>
            <person name="Albersmeier A."/>
            <person name="Kalinowski J."/>
            <person name="Ruckert C."/>
        </authorList>
    </citation>
    <scope>NUCLEOTIDE SEQUENCE</scope>
    <source>
        <strain evidence="5">CCM 7897</strain>
    </source>
</reference>
<feature type="domain" description="Pyruvate carboxyltransferase" evidence="4">
    <location>
        <begin position="4"/>
        <end position="271"/>
    </location>
</feature>
<evidence type="ECO:0000313" key="6">
    <source>
        <dbReference type="Proteomes" id="UP000606044"/>
    </source>
</evidence>
<evidence type="ECO:0000256" key="3">
    <source>
        <dbReference type="ARBA" id="ARBA00023239"/>
    </source>
</evidence>
<dbReference type="GO" id="GO:0046872">
    <property type="term" value="F:metal ion binding"/>
    <property type="evidence" value="ECO:0007669"/>
    <property type="project" value="UniProtKB-KW"/>
</dbReference>
<dbReference type="RefSeq" id="WP_188578255.1">
    <property type="nucleotide sequence ID" value="NZ_BMCT01000002.1"/>
</dbReference>
<keyword evidence="2" id="KW-0479">Metal-binding</keyword>
<dbReference type="InterPro" id="IPR043594">
    <property type="entry name" value="HMGL"/>
</dbReference>
<proteinExistence type="inferred from homology"/>
<accession>A0A917BWB0</accession>
<keyword evidence="6" id="KW-1185">Reference proteome</keyword>
<reference evidence="5" key="2">
    <citation type="submission" date="2020-09" db="EMBL/GenBank/DDBJ databases">
        <authorList>
            <person name="Sun Q."/>
            <person name="Sedlacek I."/>
        </authorList>
    </citation>
    <scope>NUCLEOTIDE SEQUENCE</scope>
    <source>
        <strain evidence="5">CCM 7897</strain>
    </source>
</reference>
<protein>
    <submittedName>
        <fullName evidence="5">Hydroxymethylglutaryl-CoA lyase</fullName>
    </submittedName>
</protein>
<name>A0A917BWB0_9HYPH</name>
<dbReference type="EMBL" id="BMCT01000002">
    <property type="protein sequence ID" value="GGF61350.1"/>
    <property type="molecule type" value="Genomic_DNA"/>
</dbReference>
<dbReference type="NCBIfam" id="NF004283">
    <property type="entry name" value="PRK05692.1"/>
    <property type="match status" value="1"/>
</dbReference>
<dbReference type="Gene3D" id="3.20.20.70">
    <property type="entry name" value="Aldolase class I"/>
    <property type="match status" value="1"/>
</dbReference>
<evidence type="ECO:0000259" key="4">
    <source>
        <dbReference type="PROSITE" id="PS50991"/>
    </source>
</evidence>
<dbReference type="PANTHER" id="PTHR42738:SF7">
    <property type="entry name" value="HYDROXYMETHYLGLUTARYL-COA LYASE"/>
    <property type="match status" value="1"/>
</dbReference>
<dbReference type="PROSITE" id="PS50991">
    <property type="entry name" value="PYR_CT"/>
    <property type="match status" value="1"/>
</dbReference>
<dbReference type="GO" id="GO:0006552">
    <property type="term" value="P:L-leucine catabolic process"/>
    <property type="evidence" value="ECO:0007669"/>
    <property type="project" value="TreeGrafter"/>
</dbReference>
<dbReference type="SUPFAM" id="SSF51569">
    <property type="entry name" value="Aldolase"/>
    <property type="match status" value="1"/>
</dbReference>
<evidence type="ECO:0000256" key="1">
    <source>
        <dbReference type="ARBA" id="ARBA00009405"/>
    </source>
</evidence>
<keyword evidence="3 5" id="KW-0456">Lyase</keyword>
<evidence type="ECO:0000313" key="5">
    <source>
        <dbReference type="EMBL" id="GGF61350.1"/>
    </source>
</evidence>
<comment type="similarity">
    <text evidence="1">Belongs to the HMG-CoA lyase family.</text>
</comment>
<comment type="caution">
    <text evidence="5">The sequence shown here is derived from an EMBL/GenBank/DDBJ whole genome shotgun (WGS) entry which is preliminary data.</text>
</comment>
<organism evidence="5 6">
    <name type="scientific">Azorhizobium oxalatiphilum</name>
    <dbReference type="NCBI Taxonomy" id="980631"/>
    <lineage>
        <taxon>Bacteria</taxon>
        <taxon>Pseudomonadati</taxon>
        <taxon>Pseudomonadota</taxon>
        <taxon>Alphaproteobacteria</taxon>
        <taxon>Hyphomicrobiales</taxon>
        <taxon>Xanthobacteraceae</taxon>
        <taxon>Azorhizobium</taxon>
    </lineage>
</organism>
<dbReference type="Proteomes" id="UP000606044">
    <property type="component" value="Unassembled WGS sequence"/>
</dbReference>